<dbReference type="InterPro" id="IPR040701">
    <property type="entry name" value="Bact_RF_family2"/>
</dbReference>
<dbReference type="InterPro" id="IPR042226">
    <property type="entry name" value="eFR1_2_sf"/>
</dbReference>
<dbReference type="Pfam" id="PF18844">
    <property type="entry name" value="baeRF_family2"/>
    <property type="match status" value="1"/>
</dbReference>
<evidence type="ECO:0008006" key="3">
    <source>
        <dbReference type="Google" id="ProtNLM"/>
    </source>
</evidence>
<name>A0A7G9R9W3_9ACTN</name>
<sequence length="366" mass="39352">MRTTLLADMYQSAGPFASVTVDVSQDTQSGAHEHEIRVRDACRELLEAGAYEAVVAAVADRLRADVGEPAPVARTVVANPEGVLFDRVVHTRVSRPRVSWGPLPDISAWIEAEDGATPFVLALVDHEGGDVGVYSSDVPEPVVETSPGGETWHVHKVPSGGWSQMRYQRVTENVWRRNAEAVAEEVLSRVRSGPRLVLLAGDPHAVGEVRKGLEGTPAEVVHLQTGTRAEDGGVEARQQAIREALFDHAVARRTELAQTLEDRLGRHEAVAVDVDEVADAFVRGQVDTLLLDPEAAAERTLRPRDHPGLMLGEFPVLKEVPADRALIAAAALTGADVAVERAEALGGRPVAALLRWDQPAEGTGTR</sequence>
<evidence type="ECO:0000313" key="2">
    <source>
        <dbReference type="Proteomes" id="UP000515947"/>
    </source>
</evidence>
<dbReference type="EMBL" id="CP060713">
    <property type="protein sequence ID" value="QNN52388.1"/>
    <property type="molecule type" value="Genomic_DNA"/>
</dbReference>
<proteinExistence type="predicted"/>
<dbReference type="AlphaFoldDB" id="A0A7G9R9W3"/>
<gene>
    <name evidence="1" type="ORF">H9L09_18205</name>
</gene>
<dbReference type="Gene3D" id="3.30.420.60">
    <property type="entry name" value="eRF1 domain 2"/>
    <property type="match status" value="1"/>
</dbReference>
<dbReference type="Proteomes" id="UP000515947">
    <property type="component" value="Chromosome"/>
</dbReference>
<protein>
    <recommendedName>
        <fullName evidence="3">Peptide chain release factor 1</fullName>
    </recommendedName>
</protein>
<dbReference type="SUPFAM" id="SSF53137">
    <property type="entry name" value="Translational machinery components"/>
    <property type="match status" value="1"/>
</dbReference>
<dbReference type="KEGG" id="nmes:H9L09_18205"/>
<evidence type="ECO:0000313" key="1">
    <source>
        <dbReference type="EMBL" id="QNN52388.1"/>
    </source>
</evidence>
<keyword evidence="2" id="KW-1185">Reference proteome</keyword>
<dbReference type="RefSeq" id="WP_187578230.1">
    <property type="nucleotide sequence ID" value="NZ_CP060713.1"/>
</dbReference>
<reference evidence="1 2" key="1">
    <citation type="submission" date="2020-08" db="EMBL/GenBank/DDBJ databases">
        <title>Genome sequence of Nocardioides mesophilus KACC 16243T.</title>
        <authorList>
            <person name="Hyun D.-W."/>
            <person name="Bae J.-W."/>
        </authorList>
    </citation>
    <scope>NUCLEOTIDE SEQUENCE [LARGE SCALE GENOMIC DNA]</scope>
    <source>
        <strain evidence="1 2">KACC 16243</strain>
    </source>
</reference>
<accession>A0A7G9R9W3</accession>
<organism evidence="1 2">
    <name type="scientific">Nocardioides mesophilus</name>
    <dbReference type="NCBI Taxonomy" id="433659"/>
    <lineage>
        <taxon>Bacteria</taxon>
        <taxon>Bacillati</taxon>
        <taxon>Actinomycetota</taxon>
        <taxon>Actinomycetes</taxon>
        <taxon>Propionibacteriales</taxon>
        <taxon>Nocardioidaceae</taxon>
        <taxon>Nocardioides</taxon>
    </lineage>
</organism>